<dbReference type="EMBL" id="CM047940">
    <property type="protein sequence ID" value="KAI9904256.1"/>
    <property type="molecule type" value="Genomic_DNA"/>
</dbReference>
<sequence>MSTPITKTPAQTSIRSFFQSAAPKYAPPPAAAAAAPVLQPEAPIIEAARPSSSTTTTTGPVTLAPLPPTLPRRANVRLVTKQDTTALRRINALLLPVSYPDSFYDFASDPVAGRFSRVITWAEREGTEPAKVVGGVVCRLEPAATSAGSATLYIRSLCLLSPYRGLGLINAAVDNIIAGAVRDAGVTTVTAHVWTENEEGLRWYDGRGFARSTARPIQGYYVKLRPGTAWLMERDVSGFELDTAAPEGSKASTPNGDDGAPEVSSPTAAVVNLPPMGGPPPPPPPATDVSRPPPRAGTGKSYQNQRAETEWNDLPVDMATGRLAPPKNASEDGGSGRSSRSSSAAARRKRDRSYPAAAFGKSD</sequence>
<organism evidence="1 2">
    <name type="scientific">Trichothecium roseum</name>
    <dbReference type="NCBI Taxonomy" id="47278"/>
    <lineage>
        <taxon>Eukaryota</taxon>
        <taxon>Fungi</taxon>
        <taxon>Dikarya</taxon>
        <taxon>Ascomycota</taxon>
        <taxon>Pezizomycotina</taxon>
        <taxon>Sordariomycetes</taxon>
        <taxon>Hypocreomycetidae</taxon>
        <taxon>Hypocreales</taxon>
        <taxon>Hypocreales incertae sedis</taxon>
        <taxon>Trichothecium</taxon>
    </lineage>
</organism>
<protein>
    <submittedName>
        <fullName evidence="1">Uncharacterized protein</fullName>
    </submittedName>
</protein>
<evidence type="ECO:0000313" key="1">
    <source>
        <dbReference type="EMBL" id="KAI9904256.1"/>
    </source>
</evidence>
<dbReference type="Proteomes" id="UP001163324">
    <property type="component" value="Chromosome 1"/>
</dbReference>
<evidence type="ECO:0000313" key="2">
    <source>
        <dbReference type="Proteomes" id="UP001163324"/>
    </source>
</evidence>
<gene>
    <name evidence="1" type="ORF">N3K66_000785</name>
</gene>
<name>A0ACC0VCR9_9HYPO</name>
<proteinExistence type="predicted"/>
<comment type="caution">
    <text evidence="1">The sequence shown here is derived from an EMBL/GenBank/DDBJ whole genome shotgun (WGS) entry which is preliminary data.</text>
</comment>
<keyword evidence="2" id="KW-1185">Reference proteome</keyword>
<reference evidence="1" key="1">
    <citation type="submission" date="2022-10" db="EMBL/GenBank/DDBJ databases">
        <title>Complete Genome of Trichothecium roseum strain YXFP-22015, a Plant Pathogen Isolated from Citrus.</title>
        <authorList>
            <person name="Wang Y."/>
            <person name="Zhu L."/>
        </authorList>
    </citation>
    <scope>NUCLEOTIDE SEQUENCE</scope>
    <source>
        <strain evidence="1">YXFP-22015</strain>
    </source>
</reference>
<accession>A0ACC0VCR9</accession>